<dbReference type="GO" id="GO:0006313">
    <property type="term" value="P:DNA transposition"/>
    <property type="evidence" value="ECO:0007669"/>
    <property type="project" value="InterPro"/>
</dbReference>
<evidence type="ECO:0000313" key="1">
    <source>
        <dbReference type="EMBL" id="ADF53596.1"/>
    </source>
</evidence>
<name>D5BIW3_ZUNPS</name>
<proteinExistence type="predicted"/>
<reference evidence="1 2" key="1">
    <citation type="journal article" date="2010" name="BMC Genomics">
        <title>The complete genome of Zunongwangia profunda SM-A87 reveals its adaptation to the deep-sea environment and ecological role in sedimentary organic nitrogen degradation.</title>
        <authorList>
            <person name="Qin Q.L."/>
            <person name="Zhang X.Y."/>
            <person name="Wang X.M."/>
            <person name="Liu G.M."/>
            <person name="Chen X.L."/>
            <person name="Xie B.B."/>
            <person name="Dang H.Y."/>
            <person name="Zhou B.C."/>
            <person name="Yu J."/>
            <person name="Zhang Y.Z."/>
        </authorList>
    </citation>
    <scope>NUCLEOTIDE SEQUENCE [LARGE SCALE GENOMIC DNA]</scope>
    <source>
        <strain evidence="2">DSM 18752 / CCTCC AB 206139 / SM-A87</strain>
    </source>
</reference>
<dbReference type="HOGENOM" id="CLU_027402_34_5_10"/>
<accession>D5BIW3</accession>
<dbReference type="InterPro" id="IPR002514">
    <property type="entry name" value="Transposase_8"/>
</dbReference>
<dbReference type="KEGG" id="zpr:ZPR_3280"/>
<dbReference type="GO" id="GO:0004803">
    <property type="term" value="F:transposase activity"/>
    <property type="evidence" value="ECO:0007669"/>
    <property type="project" value="InterPro"/>
</dbReference>
<evidence type="ECO:0000313" key="2">
    <source>
        <dbReference type="Proteomes" id="UP000001654"/>
    </source>
</evidence>
<dbReference type="Pfam" id="PF01527">
    <property type="entry name" value="HTH_Tnp_1"/>
    <property type="match status" value="1"/>
</dbReference>
<sequence>MKKSKYSPQQIAKILKEFDNGKTAAEISREYKISAAAF</sequence>
<dbReference type="GO" id="GO:0003677">
    <property type="term" value="F:DNA binding"/>
    <property type="evidence" value="ECO:0007669"/>
    <property type="project" value="InterPro"/>
</dbReference>
<dbReference type="AlphaFoldDB" id="D5BIW3"/>
<dbReference type="EMBL" id="CP001650">
    <property type="protein sequence ID" value="ADF53596.1"/>
    <property type="molecule type" value="Genomic_DNA"/>
</dbReference>
<dbReference type="eggNOG" id="COG2963">
    <property type="taxonomic scope" value="Bacteria"/>
</dbReference>
<organism evidence="1 2">
    <name type="scientific">Zunongwangia profunda (strain DSM 18752 / CCTCC AB 206139 / SM-A87)</name>
    <name type="common">Wangia profunda</name>
    <dbReference type="NCBI Taxonomy" id="655815"/>
    <lineage>
        <taxon>Bacteria</taxon>
        <taxon>Pseudomonadati</taxon>
        <taxon>Bacteroidota</taxon>
        <taxon>Flavobacteriia</taxon>
        <taxon>Flavobacteriales</taxon>
        <taxon>Flavobacteriaceae</taxon>
        <taxon>Zunongwangia</taxon>
    </lineage>
</organism>
<protein>
    <submittedName>
        <fullName evidence="1">Transposase orf-A, IS-type</fullName>
    </submittedName>
</protein>
<dbReference type="STRING" id="655815.ZPR_3280"/>
<gene>
    <name evidence="1" type="ordered locus">ZPR_3280</name>
</gene>
<dbReference type="Proteomes" id="UP000001654">
    <property type="component" value="Chromosome"/>
</dbReference>
<keyword evidence="2" id="KW-1185">Reference proteome</keyword>